<evidence type="ECO:0000313" key="1">
    <source>
        <dbReference type="EMBL" id="KKR29748.1"/>
    </source>
</evidence>
<evidence type="ECO:0000313" key="2">
    <source>
        <dbReference type="Proteomes" id="UP000034793"/>
    </source>
</evidence>
<dbReference type="AlphaFoldDB" id="A0A0G0PPC1"/>
<proteinExistence type="predicted"/>
<dbReference type="Proteomes" id="UP000034793">
    <property type="component" value="Unassembled WGS sequence"/>
</dbReference>
<dbReference type="EMBL" id="LBXL01000024">
    <property type="protein sequence ID" value="KKR29748.1"/>
    <property type="molecule type" value="Genomic_DNA"/>
</dbReference>
<protein>
    <submittedName>
        <fullName evidence="1">Uncharacterized protein</fullName>
    </submittedName>
</protein>
<organism evidence="1 2">
    <name type="scientific">Candidatus Woesebacteria bacterium GW2011_GWA1_39_8</name>
    <dbReference type="NCBI Taxonomy" id="1618552"/>
    <lineage>
        <taxon>Bacteria</taxon>
        <taxon>Candidatus Woeseibacteriota</taxon>
    </lineage>
</organism>
<comment type="caution">
    <text evidence="1">The sequence shown here is derived from an EMBL/GenBank/DDBJ whole genome shotgun (WGS) entry which is preliminary data.</text>
</comment>
<feature type="non-terminal residue" evidence="1">
    <location>
        <position position="1"/>
    </location>
</feature>
<accession>A0A0G0PPC1</accession>
<reference evidence="1 2" key="1">
    <citation type="journal article" date="2015" name="Nature">
        <title>rRNA introns, odd ribosomes, and small enigmatic genomes across a large radiation of phyla.</title>
        <authorList>
            <person name="Brown C.T."/>
            <person name="Hug L.A."/>
            <person name="Thomas B.C."/>
            <person name="Sharon I."/>
            <person name="Castelle C.J."/>
            <person name="Singh A."/>
            <person name="Wilkins M.J."/>
            <person name="Williams K.H."/>
            <person name="Banfield J.F."/>
        </authorList>
    </citation>
    <scope>NUCLEOTIDE SEQUENCE [LARGE SCALE GENOMIC DNA]</scope>
</reference>
<name>A0A0G0PPC1_9BACT</name>
<gene>
    <name evidence="1" type="ORF">UT61_C0024G0015</name>
</gene>
<sequence>SELLTVRKSMSHKIYYSAYDPFFMPETSPKDVGFYKAALAWKKKVNEEVGKANDCMEHVFEMNGKLSEKLLKYLDS</sequence>